<name>A0ABP3L251_9BACI</name>
<reference evidence="3" key="1">
    <citation type="journal article" date="2019" name="Int. J. Syst. Evol. Microbiol.">
        <title>The Global Catalogue of Microorganisms (GCM) 10K type strain sequencing project: providing services to taxonomists for standard genome sequencing and annotation.</title>
        <authorList>
            <consortium name="The Broad Institute Genomics Platform"/>
            <consortium name="The Broad Institute Genome Sequencing Center for Infectious Disease"/>
            <person name="Wu L."/>
            <person name="Ma J."/>
        </authorList>
    </citation>
    <scope>NUCLEOTIDE SEQUENCE [LARGE SCALE GENOMIC DNA]</scope>
    <source>
        <strain evidence="3">JCM 12389</strain>
    </source>
</reference>
<organism evidence="2 3">
    <name type="scientific">Salinibacillus aidingensis</name>
    <dbReference type="NCBI Taxonomy" id="237684"/>
    <lineage>
        <taxon>Bacteria</taxon>
        <taxon>Bacillati</taxon>
        <taxon>Bacillota</taxon>
        <taxon>Bacilli</taxon>
        <taxon>Bacillales</taxon>
        <taxon>Bacillaceae</taxon>
        <taxon>Salinibacillus</taxon>
    </lineage>
</organism>
<evidence type="ECO:0000313" key="3">
    <source>
        <dbReference type="Proteomes" id="UP001500880"/>
    </source>
</evidence>
<dbReference type="RefSeq" id="WP_343839560.1">
    <property type="nucleotide sequence ID" value="NZ_BAAADO010000003.1"/>
</dbReference>
<dbReference type="Proteomes" id="UP001500880">
    <property type="component" value="Unassembled WGS sequence"/>
</dbReference>
<accession>A0ABP3L251</accession>
<gene>
    <name evidence="2" type="ORF">GCM10008986_15790</name>
</gene>
<evidence type="ECO:0000256" key="1">
    <source>
        <dbReference type="SAM" id="MobiDB-lite"/>
    </source>
</evidence>
<sequence length="67" mass="7695">MPDPNGHEQFKDSREEYDVDVDRMINEGMAGGRVNRTHNRIQIEAARKLPENDEDFPDSTPSDHKEG</sequence>
<keyword evidence="3" id="KW-1185">Reference proteome</keyword>
<evidence type="ECO:0000313" key="2">
    <source>
        <dbReference type="EMBL" id="GAA0490615.1"/>
    </source>
</evidence>
<comment type="caution">
    <text evidence="2">The sequence shown here is derived from an EMBL/GenBank/DDBJ whole genome shotgun (WGS) entry which is preliminary data.</text>
</comment>
<protein>
    <submittedName>
        <fullName evidence="2">Uncharacterized protein</fullName>
    </submittedName>
</protein>
<dbReference type="EMBL" id="BAAADO010000003">
    <property type="protein sequence ID" value="GAA0490615.1"/>
    <property type="molecule type" value="Genomic_DNA"/>
</dbReference>
<feature type="region of interest" description="Disordered" evidence="1">
    <location>
        <begin position="28"/>
        <end position="67"/>
    </location>
</feature>
<proteinExistence type="predicted"/>